<proteinExistence type="predicted"/>
<name>A0A4Y2EFA5_ARAVE</name>
<reference evidence="1 2" key="1">
    <citation type="journal article" date="2019" name="Sci. Rep.">
        <title>Orb-weaving spider Araneus ventricosus genome elucidates the spidroin gene catalogue.</title>
        <authorList>
            <person name="Kono N."/>
            <person name="Nakamura H."/>
            <person name="Ohtoshi R."/>
            <person name="Moran D.A.P."/>
            <person name="Shinohara A."/>
            <person name="Yoshida Y."/>
            <person name="Fujiwara M."/>
            <person name="Mori M."/>
            <person name="Tomita M."/>
            <person name="Arakawa K."/>
        </authorList>
    </citation>
    <scope>NUCLEOTIDE SEQUENCE [LARGE SCALE GENOMIC DNA]</scope>
</reference>
<gene>
    <name evidence="1" type="ORF">AVEN_245260_1</name>
</gene>
<comment type="caution">
    <text evidence="1">The sequence shown here is derived from an EMBL/GenBank/DDBJ whole genome shotgun (WGS) entry which is preliminary data.</text>
</comment>
<evidence type="ECO:0000313" key="2">
    <source>
        <dbReference type="Proteomes" id="UP000499080"/>
    </source>
</evidence>
<evidence type="ECO:0000313" key="1">
    <source>
        <dbReference type="EMBL" id="GBM26535.1"/>
    </source>
</evidence>
<sequence>MTQIKTDLLKMVSPEKKAQCVLGYVMFLWGFVKDVGYRTKVCNVVALKERIQAAIETVDQGMFLDEIRTSNSLHSCYEEISCGTLLRR</sequence>
<accession>A0A4Y2EFA5</accession>
<dbReference type="Proteomes" id="UP000499080">
    <property type="component" value="Unassembled WGS sequence"/>
</dbReference>
<organism evidence="1 2">
    <name type="scientific">Araneus ventricosus</name>
    <name type="common">Orbweaver spider</name>
    <name type="synonym">Epeira ventricosa</name>
    <dbReference type="NCBI Taxonomy" id="182803"/>
    <lineage>
        <taxon>Eukaryota</taxon>
        <taxon>Metazoa</taxon>
        <taxon>Ecdysozoa</taxon>
        <taxon>Arthropoda</taxon>
        <taxon>Chelicerata</taxon>
        <taxon>Arachnida</taxon>
        <taxon>Araneae</taxon>
        <taxon>Araneomorphae</taxon>
        <taxon>Entelegynae</taxon>
        <taxon>Araneoidea</taxon>
        <taxon>Araneidae</taxon>
        <taxon>Araneus</taxon>
    </lineage>
</organism>
<dbReference type="EMBL" id="BGPR01000562">
    <property type="protein sequence ID" value="GBM26535.1"/>
    <property type="molecule type" value="Genomic_DNA"/>
</dbReference>
<dbReference type="AlphaFoldDB" id="A0A4Y2EFA5"/>
<protein>
    <submittedName>
        <fullName evidence="1">Uncharacterized protein</fullName>
    </submittedName>
</protein>
<keyword evidence="2" id="KW-1185">Reference proteome</keyword>